<evidence type="ECO:0000313" key="3">
    <source>
        <dbReference type="Proteomes" id="UP000027647"/>
    </source>
</evidence>
<dbReference type="EMBL" id="JMIW01000002">
    <property type="protein sequence ID" value="KEO90921.1"/>
    <property type="molecule type" value="Genomic_DNA"/>
</dbReference>
<evidence type="ECO:0000313" key="2">
    <source>
        <dbReference type="EMBL" id="KEO90921.1"/>
    </source>
</evidence>
<dbReference type="SUPFAM" id="SSF81901">
    <property type="entry name" value="HCP-like"/>
    <property type="match status" value="1"/>
</dbReference>
<dbReference type="Gene3D" id="3.40.50.1460">
    <property type="match status" value="1"/>
</dbReference>
<dbReference type="Pfam" id="PF00656">
    <property type="entry name" value="Peptidase_C14"/>
    <property type="match status" value="1"/>
</dbReference>
<name>A0A074M811_ERYLO</name>
<dbReference type="eggNOG" id="COG4249">
    <property type="taxonomic scope" value="Bacteria"/>
</dbReference>
<gene>
    <name evidence="2" type="ORF">EH31_07750</name>
</gene>
<dbReference type="Proteomes" id="UP000027647">
    <property type="component" value="Unassembled WGS sequence"/>
</dbReference>
<dbReference type="GO" id="GO:0004197">
    <property type="term" value="F:cysteine-type endopeptidase activity"/>
    <property type="evidence" value="ECO:0007669"/>
    <property type="project" value="InterPro"/>
</dbReference>
<dbReference type="Gene3D" id="1.25.40.10">
    <property type="entry name" value="Tetratricopeptide repeat domain"/>
    <property type="match status" value="1"/>
</dbReference>
<dbReference type="PROSITE" id="PS50208">
    <property type="entry name" value="CASPASE_P20"/>
    <property type="match status" value="1"/>
</dbReference>
<dbReference type="InterPro" id="IPR052039">
    <property type="entry name" value="Caspase-related_regulators"/>
</dbReference>
<dbReference type="InterPro" id="IPR006597">
    <property type="entry name" value="Sel1-like"/>
</dbReference>
<dbReference type="SMART" id="SM00671">
    <property type="entry name" value="SEL1"/>
    <property type="match status" value="3"/>
</dbReference>
<dbReference type="SUPFAM" id="SSF52129">
    <property type="entry name" value="Caspase-like"/>
    <property type="match status" value="1"/>
</dbReference>
<dbReference type="eggNOG" id="COG0790">
    <property type="taxonomic scope" value="Bacteria"/>
</dbReference>
<dbReference type="InterPro" id="IPR001309">
    <property type="entry name" value="Pept_C14_p20"/>
</dbReference>
<dbReference type="GO" id="GO:0006508">
    <property type="term" value="P:proteolysis"/>
    <property type="evidence" value="ECO:0007669"/>
    <property type="project" value="InterPro"/>
</dbReference>
<dbReference type="Pfam" id="PF08238">
    <property type="entry name" value="Sel1"/>
    <property type="match status" value="3"/>
</dbReference>
<accession>A0A074M811</accession>
<comment type="caution">
    <text evidence="2">The sequence shown here is derived from an EMBL/GenBank/DDBJ whole genome shotgun (WGS) entry which is preliminary data.</text>
</comment>
<feature type="domain" description="Caspase family p20" evidence="1">
    <location>
        <begin position="9"/>
        <end position="144"/>
    </location>
</feature>
<dbReference type="InterPro" id="IPR029030">
    <property type="entry name" value="Caspase-like_dom_sf"/>
</dbReference>
<dbReference type="PANTHER" id="PTHR22576:SF37">
    <property type="entry name" value="MUCOSA-ASSOCIATED LYMPHOID TISSUE LYMPHOMA TRANSLOCATION PROTEIN 1"/>
    <property type="match status" value="1"/>
</dbReference>
<organism evidence="2 3">
    <name type="scientific">Erythrobacter longus</name>
    <dbReference type="NCBI Taxonomy" id="1044"/>
    <lineage>
        <taxon>Bacteria</taxon>
        <taxon>Pseudomonadati</taxon>
        <taxon>Pseudomonadota</taxon>
        <taxon>Alphaproteobacteria</taxon>
        <taxon>Sphingomonadales</taxon>
        <taxon>Erythrobacteraceae</taxon>
        <taxon>Erythrobacter/Porphyrobacter group</taxon>
        <taxon>Erythrobacter</taxon>
    </lineage>
</organism>
<dbReference type="RefSeq" id="WP_034959379.1">
    <property type="nucleotide sequence ID" value="NZ_JMIW01000002.1"/>
</dbReference>
<dbReference type="OrthoDB" id="9812126at2"/>
<evidence type="ECO:0000259" key="1">
    <source>
        <dbReference type="PROSITE" id="PS50208"/>
    </source>
</evidence>
<dbReference type="InterPro" id="IPR011600">
    <property type="entry name" value="Pept_C14_caspase"/>
</dbReference>
<protein>
    <recommendedName>
        <fullName evidence="1">Caspase family p20 domain-containing protein</fullName>
    </recommendedName>
</protein>
<sequence>MTSSVAHAAGKYALLIGNSDYQQRAEGNSWTKLPNPANDVALVGRSLDAIGFEVTTVSNGTWQEMRDALTTFSNSIGDAEIVVFYFAGHGFEYGRRNYLVPVDAGLSARSDEIDRTFIEFEKLAERLYNEGTTIFMLDACRTDGQVTEASSRSDAITRSAPAPVIIEPTTRQAASGGMREFDFEPGARVGVLYSTGRGVPAYDAAPPPKDVSPFAAEVAEKVTVPRMDVSIVFNSIRDGVLKRTEGFWPLQVPFTYNSLSPNTFFTLEPAIFDVAPPASDRVEPVAVQLPRPINLTLDEMGRIDEPILVMRVLAEHSVADIRALVASGDPLATYLLGYMQHFGLGVPKDLDAARKTLEAAAAQGTPYGQLEFAYFLRVNARDDAERVRSLELYKAAAEQDYAKARGHYSRVLIGAAEHTESPNYIEGVRQQRLAAEAGYAYAYYGLVYAVPEEADVFIAALQGMAKVGRSDADQQLCSIFVREKQYSDAVPHCEVAATAGYPDAFAHLALAAERGWTAPRSIKDARFWMRQALSRGDLESGLCAQMISMQIALEYETGIKGAARIENCNRSQSQS</sequence>
<dbReference type="InterPro" id="IPR011990">
    <property type="entry name" value="TPR-like_helical_dom_sf"/>
</dbReference>
<keyword evidence="3" id="KW-1185">Reference proteome</keyword>
<reference evidence="2 3" key="1">
    <citation type="submission" date="2014-04" db="EMBL/GenBank/DDBJ databases">
        <title>A comprehensive comparison of genomes of Erythrobacter spp. strains.</title>
        <authorList>
            <person name="Zheng Q."/>
        </authorList>
    </citation>
    <scope>NUCLEOTIDE SEQUENCE [LARGE SCALE GENOMIC DNA]</scope>
    <source>
        <strain evidence="2 3">DSM 6997</strain>
    </source>
</reference>
<dbReference type="PANTHER" id="PTHR22576">
    <property type="entry name" value="MUCOSA ASSOCIATED LYMPHOID TISSUE LYMPHOMA TRANSLOCATION PROTEIN 1/PARACASPASE"/>
    <property type="match status" value="1"/>
</dbReference>
<proteinExistence type="predicted"/>
<dbReference type="STRING" id="1044.EH31_07750"/>
<dbReference type="AlphaFoldDB" id="A0A074M811"/>